<evidence type="ECO:0000313" key="4">
    <source>
        <dbReference type="EMBL" id="KAG6530578.1"/>
    </source>
</evidence>
<gene>
    <name evidence="4" type="ORF">ZIOFF_012819</name>
</gene>
<keyword evidence="5" id="KW-1185">Reference proteome</keyword>
<evidence type="ECO:0000256" key="2">
    <source>
        <dbReference type="SAM" id="MobiDB-lite"/>
    </source>
</evidence>
<protein>
    <recommendedName>
        <fullName evidence="3">Jacalin-type lectin domain-containing protein</fullName>
    </recommendedName>
</protein>
<dbReference type="InterPro" id="IPR033734">
    <property type="entry name" value="Jacalin-like_lectin_dom_plant"/>
</dbReference>
<proteinExistence type="predicted"/>
<dbReference type="GO" id="GO:0030246">
    <property type="term" value="F:carbohydrate binding"/>
    <property type="evidence" value="ECO:0007669"/>
    <property type="project" value="UniProtKB-KW"/>
</dbReference>
<comment type="caution">
    <text evidence="4">The sequence shown here is derived from an EMBL/GenBank/DDBJ whole genome shotgun (WGS) entry which is preliminary data.</text>
</comment>
<feature type="compositionally biased region" description="Basic and acidic residues" evidence="2">
    <location>
        <begin position="49"/>
        <end position="59"/>
    </location>
</feature>
<dbReference type="InterPro" id="IPR001229">
    <property type="entry name" value="Jacalin-like_lectin_dom"/>
</dbReference>
<dbReference type="PROSITE" id="PS51752">
    <property type="entry name" value="JACALIN_LECTIN"/>
    <property type="match status" value="1"/>
</dbReference>
<feature type="region of interest" description="Disordered" evidence="2">
    <location>
        <begin position="49"/>
        <end position="70"/>
    </location>
</feature>
<dbReference type="SMART" id="SM00915">
    <property type="entry name" value="Jacalin"/>
    <property type="match status" value="1"/>
</dbReference>
<evidence type="ECO:0000256" key="1">
    <source>
        <dbReference type="ARBA" id="ARBA00022734"/>
    </source>
</evidence>
<dbReference type="CDD" id="cd09612">
    <property type="entry name" value="Jacalin"/>
    <property type="match status" value="1"/>
</dbReference>
<reference evidence="4 5" key="1">
    <citation type="submission" date="2020-08" db="EMBL/GenBank/DDBJ databases">
        <title>Plant Genome Project.</title>
        <authorList>
            <person name="Zhang R.-G."/>
        </authorList>
    </citation>
    <scope>NUCLEOTIDE SEQUENCE [LARGE SCALE GENOMIC DNA]</scope>
    <source>
        <tissue evidence="4">Rhizome</tissue>
    </source>
</reference>
<keyword evidence="1" id="KW-0430">Lectin</keyword>
<evidence type="ECO:0000259" key="3">
    <source>
        <dbReference type="PROSITE" id="PS51752"/>
    </source>
</evidence>
<dbReference type="Pfam" id="PF01419">
    <property type="entry name" value="Jacalin"/>
    <property type="match status" value="1"/>
</dbReference>
<feature type="domain" description="Jacalin-type lectin" evidence="3">
    <location>
        <begin position="94"/>
        <end position="235"/>
    </location>
</feature>
<organism evidence="4 5">
    <name type="scientific">Zingiber officinale</name>
    <name type="common">Ginger</name>
    <name type="synonym">Amomum zingiber</name>
    <dbReference type="NCBI Taxonomy" id="94328"/>
    <lineage>
        <taxon>Eukaryota</taxon>
        <taxon>Viridiplantae</taxon>
        <taxon>Streptophyta</taxon>
        <taxon>Embryophyta</taxon>
        <taxon>Tracheophyta</taxon>
        <taxon>Spermatophyta</taxon>
        <taxon>Magnoliopsida</taxon>
        <taxon>Liliopsida</taxon>
        <taxon>Zingiberales</taxon>
        <taxon>Zingiberaceae</taxon>
        <taxon>Zingiber</taxon>
    </lineage>
</organism>
<dbReference type="PANTHER" id="PTHR46506">
    <property type="entry name" value="OS05G0143600 PROTEIN"/>
    <property type="match status" value="1"/>
</dbReference>
<sequence>MVCPNFIFNIIVDNCFCGLWKSGGQPKTDIKKLKIEMEKLKAERNDIKSKIEEARREGRQTSAEAKQQQRDLKSLEGQVVAIFEDFTGIKFQNNIKVGPWGVAGDCNFDIGGSVSQITKVRLHTGGVVDNLEISYIVDGSNFDTPTLGGSGGGTYHSFTLDPGEYINSMVGFVGAYNGESCISQLKFKTNFGNTHGPFGGGGGKEFTVPVTAGRIVGFFGEYDKYLKEIGVYVALN</sequence>
<dbReference type="Proteomes" id="UP000734854">
    <property type="component" value="Unassembled WGS sequence"/>
</dbReference>
<accession>A0A8J5HM72</accession>
<dbReference type="AlphaFoldDB" id="A0A8J5HM72"/>
<dbReference type="EMBL" id="JACMSC010000003">
    <property type="protein sequence ID" value="KAG6530578.1"/>
    <property type="molecule type" value="Genomic_DNA"/>
</dbReference>
<evidence type="ECO:0000313" key="5">
    <source>
        <dbReference type="Proteomes" id="UP000734854"/>
    </source>
</evidence>
<name>A0A8J5HM72_ZINOF</name>